<dbReference type="RefSeq" id="WP_202013994.1">
    <property type="nucleotide sequence ID" value="NZ_JAERRB010000010.1"/>
</dbReference>
<dbReference type="EMBL" id="JAERRB010000010">
    <property type="protein sequence ID" value="MBL0744340.1"/>
    <property type="molecule type" value="Genomic_DNA"/>
</dbReference>
<sequence length="543" mass="61687">MRILISFYLIFSSVAQLRAQDVYKDMRARWLEKARQATPELRETVKQPIGVVSMERDVKAFQGWRAAPRHPIDSLYTGSFKKKSGIVLDFGEHLTGHFTFSVDNIRGVADAPLRFKFTFAEVPAEAMMPYDPYQGTLSRAWLQDEIVTLSEVPATYTFSRRLAFRYVKIELLGSSRYSDFRITHVEAKATTSVTSTPDALAPGTNPMIADIDKIGLTTLKECMQTVYEDGPKRDRRLWIGDLYLEALANAYSYKNHTLTKRCLYLLAALSNDKGYLNGNVFEKPTPHPQANVLLDYALLYNLVLKNYLEATGDKETVIDLWPVAVKQLEIAKPYIQKNNLLDYEKAGHDYWLFFDWREGLDKQAALQGLVIHAYRETYALAKLLGKEKDVAELPSLVQTLTKAARKNLYDPTLKVFVSGPSRQVSFASQAWMVLGGVATKAEGAQAFRALSAVKSVVYPGAPYLYHYVLEAMIQCDLKAESKTLMMNYWGGMVSKGADTFWEVYDPLNDYLTPYNAFVVNSYCHAWSCTPVYFIRKYPEVFQQ</sequence>
<dbReference type="InterPro" id="IPR049164">
    <property type="entry name" value="Glyco_hydro_78_N"/>
</dbReference>
<feature type="domain" description="Glycosyl hydrolase family 78 alpha-rhamnosidase N-terminal" evidence="2">
    <location>
        <begin position="48"/>
        <end position="189"/>
    </location>
</feature>
<evidence type="ECO:0000259" key="2">
    <source>
        <dbReference type="Pfam" id="PF21104"/>
    </source>
</evidence>
<protein>
    <recommendedName>
        <fullName evidence="5">Glycoside hydrolase</fullName>
    </recommendedName>
</protein>
<name>A0ABS1KY15_9BACT</name>
<dbReference type="PANTHER" id="PTHR34987">
    <property type="entry name" value="C, PUTATIVE (AFU_ORTHOLOGUE AFUA_3G02880)-RELATED"/>
    <property type="match status" value="1"/>
</dbReference>
<gene>
    <name evidence="3" type="ORF">JI741_24115</name>
</gene>
<feature type="domain" description="Alpha-L-rhamnosidase six-hairpin glycosidase" evidence="1">
    <location>
        <begin position="205"/>
        <end position="535"/>
    </location>
</feature>
<dbReference type="SUPFAM" id="SSF48208">
    <property type="entry name" value="Six-hairpin glycosidases"/>
    <property type="match status" value="1"/>
</dbReference>
<dbReference type="Proteomes" id="UP000613030">
    <property type="component" value="Unassembled WGS sequence"/>
</dbReference>
<accession>A0ABS1KY15</accession>
<dbReference type="InterPro" id="IPR008928">
    <property type="entry name" value="6-hairpin_glycosidase_sf"/>
</dbReference>
<evidence type="ECO:0000259" key="1">
    <source>
        <dbReference type="Pfam" id="PF17389"/>
    </source>
</evidence>
<dbReference type="InterPro" id="IPR012341">
    <property type="entry name" value="6hp_glycosidase-like_sf"/>
</dbReference>
<dbReference type="InterPro" id="IPR035396">
    <property type="entry name" value="Bac_rhamnosid6H"/>
</dbReference>
<dbReference type="Pfam" id="PF21104">
    <property type="entry name" value="Glyco_hydro_78_N"/>
    <property type="match status" value="1"/>
</dbReference>
<proteinExistence type="predicted"/>
<dbReference type="Gene3D" id="1.50.10.10">
    <property type="match status" value="1"/>
</dbReference>
<dbReference type="PANTHER" id="PTHR34987:SF4">
    <property type="entry name" value="ALPHA-L-RHAMNOSIDASE C-TERMINAL DOMAIN-CONTAINING PROTEIN"/>
    <property type="match status" value="1"/>
</dbReference>
<evidence type="ECO:0000313" key="3">
    <source>
        <dbReference type="EMBL" id="MBL0744340.1"/>
    </source>
</evidence>
<evidence type="ECO:0008006" key="5">
    <source>
        <dbReference type="Google" id="ProtNLM"/>
    </source>
</evidence>
<organism evidence="3 4">
    <name type="scientific">Chryseolinea lacunae</name>
    <dbReference type="NCBI Taxonomy" id="2801331"/>
    <lineage>
        <taxon>Bacteria</taxon>
        <taxon>Pseudomonadati</taxon>
        <taxon>Bacteroidota</taxon>
        <taxon>Cytophagia</taxon>
        <taxon>Cytophagales</taxon>
        <taxon>Fulvivirgaceae</taxon>
        <taxon>Chryseolinea</taxon>
    </lineage>
</organism>
<evidence type="ECO:0000313" key="4">
    <source>
        <dbReference type="Proteomes" id="UP000613030"/>
    </source>
</evidence>
<keyword evidence="4" id="KW-1185">Reference proteome</keyword>
<dbReference type="Pfam" id="PF17389">
    <property type="entry name" value="Bac_rhamnosid6H"/>
    <property type="match status" value="1"/>
</dbReference>
<comment type="caution">
    <text evidence="3">The sequence shown here is derived from an EMBL/GenBank/DDBJ whole genome shotgun (WGS) entry which is preliminary data.</text>
</comment>
<reference evidence="3 4" key="1">
    <citation type="submission" date="2021-01" db="EMBL/GenBank/DDBJ databases">
        <title>Chryseolinea sp. Jin1 Genome sequencing and assembly.</title>
        <authorList>
            <person name="Kim I."/>
        </authorList>
    </citation>
    <scope>NUCLEOTIDE SEQUENCE [LARGE SCALE GENOMIC DNA]</scope>
    <source>
        <strain evidence="3 4">Jin1</strain>
    </source>
</reference>